<dbReference type="KEGG" id="rlc:K227x_36270"/>
<organism evidence="6 7">
    <name type="scientific">Rubripirellula lacrimiformis</name>
    <dbReference type="NCBI Taxonomy" id="1930273"/>
    <lineage>
        <taxon>Bacteria</taxon>
        <taxon>Pseudomonadati</taxon>
        <taxon>Planctomycetota</taxon>
        <taxon>Planctomycetia</taxon>
        <taxon>Pirellulales</taxon>
        <taxon>Pirellulaceae</taxon>
        <taxon>Rubripirellula</taxon>
    </lineage>
</organism>
<evidence type="ECO:0000313" key="6">
    <source>
        <dbReference type="EMBL" id="QDT05228.1"/>
    </source>
</evidence>
<keyword evidence="2" id="KW-0548">Nucleotidyltransferase</keyword>
<dbReference type="Proteomes" id="UP000318538">
    <property type="component" value="Chromosome"/>
</dbReference>
<dbReference type="InterPro" id="IPR058909">
    <property type="entry name" value="CD_NTase_C"/>
</dbReference>
<proteinExistence type="predicted"/>
<evidence type="ECO:0000256" key="2">
    <source>
        <dbReference type="ARBA" id="ARBA00022695"/>
    </source>
</evidence>
<evidence type="ECO:0000256" key="1">
    <source>
        <dbReference type="ARBA" id="ARBA00022679"/>
    </source>
</evidence>
<keyword evidence="4" id="KW-0051">Antiviral defense</keyword>
<feature type="domain" description="cGAS/DncV-like nucleotidyltransferase C-terminal helical" evidence="5">
    <location>
        <begin position="196"/>
        <end position="311"/>
    </location>
</feature>
<keyword evidence="3" id="KW-0547">Nucleotide-binding</keyword>
<evidence type="ECO:0000259" key="5">
    <source>
        <dbReference type="Pfam" id="PF26305"/>
    </source>
</evidence>
<evidence type="ECO:0000256" key="4">
    <source>
        <dbReference type="ARBA" id="ARBA00023118"/>
    </source>
</evidence>
<dbReference type="Pfam" id="PF26305">
    <property type="entry name" value="CD_NTase_C"/>
    <property type="match status" value="1"/>
</dbReference>
<gene>
    <name evidence="6" type="ORF">K227x_36270</name>
</gene>
<reference evidence="6 7" key="1">
    <citation type="submission" date="2019-02" db="EMBL/GenBank/DDBJ databases">
        <title>Deep-cultivation of Planctomycetes and their phenomic and genomic characterization uncovers novel biology.</title>
        <authorList>
            <person name="Wiegand S."/>
            <person name="Jogler M."/>
            <person name="Boedeker C."/>
            <person name="Pinto D."/>
            <person name="Vollmers J."/>
            <person name="Rivas-Marin E."/>
            <person name="Kohn T."/>
            <person name="Peeters S.H."/>
            <person name="Heuer A."/>
            <person name="Rast P."/>
            <person name="Oberbeckmann S."/>
            <person name="Bunk B."/>
            <person name="Jeske O."/>
            <person name="Meyerdierks A."/>
            <person name="Storesund J.E."/>
            <person name="Kallscheuer N."/>
            <person name="Luecker S."/>
            <person name="Lage O.M."/>
            <person name="Pohl T."/>
            <person name="Merkel B.J."/>
            <person name="Hornburger P."/>
            <person name="Mueller R.-W."/>
            <person name="Bruemmer F."/>
            <person name="Labrenz M."/>
            <person name="Spormann A.M."/>
            <person name="Op den Camp H."/>
            <person name="Overmann J."/>
            <person name="Amann R."/>
            <person name="Jetten M.S.M."/>
            <person name="Mascher T."/>
            <person name="Medema M.H."/>
            <person name="Devos D.P."/>
            <person name="Kaster A.-K."/>
            <person name="Ovreas L."/>
            <person name="Rohde M."/>
            <person name="Galperin M.Y."/>
            <person name="Jogler C."/>
        </authorList>
    </citation>
    <scope>NUCLEOTIDE SEQUENCE [LARGE SCALE GENOMIC DNA]</scope>
    <source>
        <strain evidence="6 7">K22_7</strain>
    </source>
</reference>
<keyword evidence="1" id="KW-0808">Transferase</keyword>
<name>A0A517NDU6_9BACT</name>
<evidence type="ECO:0000256" key="3">
    <source>
        <dbReference type="ARBA" id="ARBA00022741"/>
    </source>
</evidence>
<dbReference type="GO" id="GO:0016779">
    <property type="term" value="F:nucleotidyltransferase activity"/>
    <property type="evidence" value="ECO:0007669"/>
    <property type="project" value="InterPro"/>
</dbReference>
<evidence type="ECO:0000313" key="7">
    <source>
        <dbReference type="Proteomes" id="UP000318538"/>
    </source>
</evidence>
<dbReference type="OrthoDB" id="8264173at2"/>
<dbReference type="InterPro" id="IPR006116">
    <property type="entry name" value="NT_2-5OAS_ClassI-CCAase"/>
</dbReference>
<dbReference type="RefSeq" id="WP_145171231.1">
    <property type="nucleotide sequence ID" value="NZ_CP036525.1"/>
</dbReference>
<dbReference type="GO" id="GO:0051607">
    <property type="term" value="P:defense response to virus"/>
    <property type="evidence" value="ECO:0007669"/>
    <property type="project" value="UniProtKB-KW"/>
</dbReference>
<accession>A0A517NDU6</accession>
<sequence>MQNQLASSSSVHQRRSKTDWENRFASWAASPSATEQQRAENAESMIRSAIQNSPKLSQRTIRVFTQGSYRNRVNVRKDSDVDIGVLCFDSIFPEYPDENVKLARKSLDVSAVYGYAQFKNELEEALVAKFGRPAVSRGSKSFDVSETSYRVEADVAAFFEHRRYTTVNDYLSGVEMIPDDLRPPMIRNWPEQHYSNGVTKNSATSRRFKRVVRILKSLSNEMSANGISSAGRTPSFLVECLVWNAPNANFLNDSYWAMTRSVLAWLFNNTRTDQSCKHWGEVSNLKYLFNASQPWTRAEAHRFISDAWDYVGFD</sequence>
<dbReference type="EMBL" id="CP036525">
    <property type="protein sequence ID" value="QDT05228.1"/>
    <property type="molecule type" value="Genomic_DNA"/>
</dbReference>
<keyword evidence="7" id="KW-1185">Reference proteome</keyword>
<protein>
    <recommendedName>
        <fullName evidence="5">cGAS/DncV-like nucleotidyltransferase C-terminal helical domain-containing protein</fullName>
    </recommendedName>
</protein>
<dbReference type="AlphaFoldDB" id="A0A517NDU6"/>
<dbReference type="CDD" id="cd05400">
    <property type="entry name" value="NT_2-5OAS_ClassI-CCAase"/>
    <property type="match status" value="1"/>
</dbReference>